<keyword evidence="1" id="KW-0378">Hydrolase</keyword>
<protein>
    <submittedName>
        <fullName evidence="1">Nucleic acid binding OB-fold tRNA/helicase-type</fullName>
    </submittedName>
</protein>
<dbReference type="GO" id="GO:0004386">
    <property type="term" value="F:helicase activity"/>
    <property type="evidence" value="ECO:0007669"/>
    <property type="project" value="UniProtKB-KW"/>
</dbReference>
<dbReference type="InterPro" id="IPR012340">
    <property type="entry name" value="NA-bd_OB-fold"/>
</dbReference>
<dbReference type="eggNOG" id="COG1200">
    <property type="taxonomic scope" value="Bacteria"/>
</dbReference>
<reference evidence="1 2" key="1">
    <citation type="journal article" date="2009" name="Stand. Genomic Sci.">
        <title>Complete genome sequence of Stackebrandtia nassauensis type strain (LLR-40K-21).</title>
        <authorList>
            <person name="Munk C."/>
            <person name="Lapidus A."/>
            <person name="Copeland A."/>
            <person name="Jando M."/>
            <person name="Mayilraj S."/>
            <person name="Glavina Del Rio T."/>
            <person name="Nolan M."/>
            <person name="Chen F."/>
            <person name="Lucas S."/>
            <person name="Tice H."/>
            <person name="Cheng J.F."/>
            <person name="Han C."/>
            <person name="Detter J.C."/>
            <person name="Bruce D."/>
            <person name="Goodwin L."/>
            <person name="Chain P."/>
            <person name="Pitluck S."/>
            <person name="Goker M."/>
            <person name="Ovchinikova G."/>
            <person name="Pati A."/>
            <person name="Ivanova N."/>
            <person name="Mavromatis K."/>
            <person name="Chen A."/>
            <person name="Palaniappan K."/>
            <person name="Land M."/>
            <person name="Hauser L."/>
            <person name="Chang Y.J."/>
            <person name="Jeffries C.D."/>
            <person name="Bristow J."/>
            <person name="Eisen J.A."/>
            <person name="Markowitz V."/>
            <person name="Hugenholtz P."/>
            <person name="Kyrpides N.C."/>
            <person name="Klenk H.P."/>
        </authorList>
    </citation>
    <scope>NUCLEOTIDE SEQUENCE [LARGE SCALE GENOMIC DNA]</scope>
    <source>
        <strain evidence="2">DSM 44728 / CIP 108903 / NRRL B-16338 / NBRC 102104 / LLR-40K-21</strain>
    </source>
</reference>
<keyword evidence="1" id="KW-0347">Helicase</keyword>
<dbReference type="STRING" id="446470.Snas_4530"/>
<dbReference type="HOGENOM" id="CLU_144847_1_0_11"/>
<dbReference type="Proteomes" id="UP000000844">
    <property type="component" value="Chromosome"/>
</dbReference>
<accession>D3Q5C6</accession>
<dbReference type="AlphaFoldDB" id="D3Q5C6"/>
<keyword evidence="1" id="KW-0067">ATP-binding</keyword>
<proteinExistence type="predicted"/>
<dbReference type="Gene3D" id="2.40.50.140">
    <property type="entry name" value="Nucleic acid-binding proteins"/>
    <property type="match status" value="1"/>
</dbReference>
<gene>
    <name evidence="1" type="ordered locus">Snas_4530</name>
</gene>
<evidence type="ECO:0000313" key="2">
    <source>
        <dbReference type="Proteomes" id="UP000000844"/>
    </source>
</evidence>
<dbReference type="KEGG" id="sna:Snas_4530"/>
<name>D3Q5C6_STANL</name>
<dbReference type="RefSeq" id="WP_013019746.1">
    <property type="nucleotide sequence ID" value="NC_013947.1"/>
</dbReference>
<keyword evidence="2" id="KW-1185">Reference proteome</keyword>
<dbReference type="CDD" id="cd04488">
    <property type="entry name" value="RecG_wedge_OBF"/>
    <property type="match status" value="1"/>
</dbReference>
<dbReference type="OrthoDB" id="3268233at2"/>
<dbReference type="EMBL" id="CP001778">
    <property type="protein sequence ID" value="ADD44175.1"/>
    <property type="molecule type" value="Genomic_DNA"/>
</dbReference>
<keyword evidence="1" id="KW-0547">Nucleotide-binding</keyword>
<evidence type="ECO:0000313" key="1">
    <source>
        <dbReference type="EMBL" id="ADD44175.1"/>
    </source>
</evidence>
<sequence length="127" mass="14245">MPEHNRRRWAEILRRLTASEEDLYADQVRAESAKSGCRSCDSLERGVVAKVSGRITTVTFTPVATMPVLEAELYDGTSTVVLAWLGRRRIVGIEPGRRLIAAGRVAIRDEDRRVIYNPWYEIADTGG</sequence>
<organism evidence="1 2">
    <name type="scientific">Stackebrandtia nassauensis (strain DSM 44728 / CIP 108903 / NRRL B-16338 / NBRC 102104 / LLR-40K-21)</name>
    <dbReference type="NCBI Taxonomy" id="446470"/>
    <lineage>
        <taxon>Bacteria</taxon>
        <taxon>Bacillati</taxon>
        <taxon>Actinomycetota</taxon>
        <taxon>Actinomycetes</taxon>
        <taxon>Glycomycetales</taxon>
        <taxon>Glycomycetaceae</taxon>
        <taxon>Stackebrandtia</taxon>
    </lineage>
</organism>